<keyword evidence="4 6" id="KW-0472">Membrane</keyword>
<dbReference type="InterPro" id="IPR036734">
    <property type="entry name" value="Neur_chan_lig-bd_sf"/>
</dbReference>
<evidence type="ECO:0000313" key="8">
    <source>
        <dbReference type="EMBL" id="GAA49115.1"/>
    </source>
</evidence>
<keyword evidence="2 6" id="KW-0812">Transmembrane</keyword>
<keyword evidence="3 6" id="KW-1133">Transmembrane helix</keyword>
<reference evidence="8" key="1">
    <citation type="journal article" date="2011" name="Genome Biol.">
        <title>The draft genome of the carcinogenic human liver fluke Clonorchis sinensis.</title>
        <authorList>
            <person name="Wang X."/>
            <person name="Chen W."/>
            <person name="Huang Y."/>
            <person name="Sun J."/>
            <person name="Men J."/>
            <person name="Liu H."/>
            <person name="Luo F."/>
            <person name="Guo L."/>
            <person name="Lv X."/>
            <person name="Deng C."/>
            <person name="Zhou C."/>
            <person name="Fan Y."/>
            <person name="Li X."/>
            <person name="Huang L."/>
            <person name="Hu Y."/>
            <person name="Liang C."/>
            <person name="Hu X."/>
            <person name="Xu J."/>
            <person name="Yu X."/>
        </authorList>
    </citation>
    <scope>NUCLEOTIDE SEQUENCE [LARGE SCALE GENOMIC DNA]</scope>
    <source>
        <strain evidence="8">Henan</strain>
    </source>
</reference>
<dbReference type="PANTHER" id="PTHR18945">
    <property type="entry name" value="NEUROTRANSMITTER GATED ION CHANNEL"/>
    <property type="match status" value="1"/>
</dbReference>
<dbReference type="Proteomes" id="UP000008909">
    <property type="component" value="Unassembled WGS sequence"/>
</dbReference>
<feature type="transmembrane region" description="Helical" evidence="6">
    <location>
        <begin position="593"/>
        <end position="614"/>
    </location>
</feature>
<dbReference type="Gene3D" id="2.70.170.10">
    <property type="entry name" value="Neurotransmitter-gated ion-channel ligand-binding domain"/>
    <property type="match status" value="1"/>
</dbReference>
<evidence type="ECO:0000256" key="1">
    <source>
        <dbReference type="ARBA" id="ARBA00004141"/>
    </source>
</evidence>
<dbReference type="Gene3D" id="1.20.58.390">
    <property type="entry name" value="Neurotransmitter-gated ion-channel transmembrane domain"/>
    <property type="match status" value="1"/>
</dbReference>
<dbReference type="FunFam" id="2.70.170.10:FF:000053">
    <property type="entry name" value="Predicted protein"/>
    <property type="match status" value="1"/>
</dbReference>
<evidence type="ECO:0000256" key="6">
    <source>
        <dbReference type="SAM" id="Phobius"/>
    </source>
</evidence>
<feature type="transmembrane region" description="Helical" evidence="6">
    <location>
        <begin position="390"/>
        <end position="411"/>
    </location>
</feature>
<feature type="compositionally biased region" description="Basic and acidic residues" evidence="5">
    <location>
        <begin position="827"/>
        <end position="840"/>
    </location>
</feature>
<feature type="region of interest" description="Disordered" evidence="5">
    <location>
        <begin position="1216"/>
        <end position="1248"/>
    </location>
</feature>
<accession>G7Y830</accession>
<dbReference type="InterPro" id="IPR006201">
    <property type="entry name" value="Neur_channel"/>
</dbReference>
<name>G7Y830_CLOSI</name>
<dbReference type="SUPFAM" id="SSF63712">
    <property type="entry name" value="Nicotinic receptor ligand binding domain-like"/>
    <property type="match status" value="1"/>
</dbReference>
<evidence type="ECO:0000256" key="4">
    <source>
        <dbReference type="ARBA" id="ARBA00023136"/>
    </source>
</evidence>
<sequence length="1248" mass="143080">MSINFNKLFIQDILKRRGSHTLDLGEGNEEIEKYECEYVSDEADYTGSDNAEDMCGQTMKENPVVTLATNTVGQSQKSRLLSAIRDLHAAIEKQTVLRKQLAQRSGLDYDDVSSGLDNRRYRVSDQVTGSSVTTEEEHRPSIEELTKLTVNEDKTVGAELKVKSKKKRIPSLSNSVDSVPPANQPSNDLLSFKRCERLSKKKEQVVVEVRVVFLKIGEIDTLKEIYHADAFIQAKWREPRLDGKTEEELRKIDLQRCWNPLILIDNILNESKDQHWINTHTGDNNEIYIVERRRLRGIFLETLELNDFPLDVQDLTITLTSERPDTEVALVPDKNELCAINVQTLVDQQEWRLHEHIEVTRRSATQEYTNSSQHHPCISVTCRAARRPGYFYWNVFLIMFFITGLSFATFAVPPERPENRLQLSFTLFLTSVAFKFVINQSLPKISYLTYMDKYVLMSLAILCVVSIWHAVVTLIPTDEWKPASVRSETTTAIGEQNPSNTTAGLASPLTFTPLLLIRQSVNMSDKPTEGKKVWDAINVTRLNRTQIADEFSAINTTISKFKLGPIDWQALAKQTTQDAKTQRRLKLRIEQEVFASFCVLYILAHLTFIFWLYFDASARRREMVELDRQYKMSQRISQSGHSSQNHQRFSFNKKNSYSFPDRPKIQASRFGSQKSKVEKIISDFLQAARERQLNVLHQLGSSSLLPERLEQRGLESRFDRKKVKVMGNDQLSTEDPPASPDLFAPNPYIHSEKKWEIESRLPRRPLNNTRWSSQPATERRRKFSVPTMTQQLPSPGYDPLHPGVVHRDWDFHHPAASRGWSLDDSQRYPEAYRRPPDQRLDNSNQAGPQPWNEQPCSRYRENRYSRGEPVLPQYSRASPRESWLEERYSSDRNNDFRSGRSRISYSVDKPEILPYERFQKHCRCCRFNKDRYYGSSCPRDEFREGNRWYRTQLDDPITSSYELIRGRDDRFPVCIKNPVPTKTREEKRNCESRSMGRPSVIPEISRSPLMASEKSALAQADCCSPICPENNLPNPAQQRSKLSAVYPDGTFKTLSSLECPSTEATNFSTLTYERSPRCECKSKTPLTTGELSEEIDARKVKLCGRREHDASGEEPVTSSQGICQVHRLPPSSMCYATPIEQAPKEGCTSPPEPRGLSRNQKSCRDTAAGRKRTFSFKALATSTPCIKRVNQVHVTNEATPCVRNLSPTTTVVLRGSTDMRGNPTETYQLPRKNESLTGKDPLSYELEE</sequence>
<dbReference type="GO" id="GO:0004888">
    <property type="term" value="F:transmembrane signaling receptor activity"/>
    <property type="evidence" value="ECO:0007669"/>
    <property type="project" value="InterPro"/>
</dbReference>
<keyword evidence="8" id="KW-0675">Receptor</keyword>
<feature type="region of interest" description="Disordered" evidence="5">
    <location>
        <begin position="765"/>
        <end position="800"/>
    </location>
</feature>
<feature type="region of interest" description="Disordered" evidence="5">
    <location>
        <begin position="827"/>
        <end position="856"/>
    </location>
</feature>
<feature type="transmembrane region" description="Helical" evidence="6">
    <location>
        <begin position="454"/>
        <end position="476"/>
    </location>
</feature>
<feature type="region of interest" description="Disordered" evidence="5">
    <location>
        <begin position="1142"/>
        <end position="1165"/>
    </location>
</feature>
<dbReference type="InterPro" id="IPR006202">
    <property type="entry name" value="Neur_chan_lig-bd"/>
</dbReference>
<keyword evidence="9" id="KW-1185">Reference proteome</keyword>
<proteinExistence type="predicted"/>
<feature type="compositionally biased region" description="Polar residues" evidence="5">
    <location>
        <begin position="766"/>
        <end position="776"/>
    </location>
</feature>
<evidence type="ECO:0000256" key="2">
    <source>
        <dbReference type="ARBA" id="ARBA00022692"/>
    </source>
</evidence>
<comment type="subcellular location">
    <subcellularLocation>
        <location evidence="1">Membrane</location>
        <topology evidence="1">Multi-pass membrane protein</topology>
    </subcellularLocation>
</comment>
<dbReference type="InterPro" id="IPR036719">
    <property type="entry name" value="Neuro-gated_channel_TM_sf"/>
</dbReference>
<dbReference type="SUPFAM" id="SSF90112">
    <property type="entry name" value="Neurotransmitter-gated ion-channel transmembrane pore"/>
    <property type="match status" value="1"/>
</dbReference>
<dbReference type="InterPro" id="IPR038050">
    <property type="entry name" value="Neuro_actylchol_rec"/>
</dbReference>
<protein>
    <submittedName>
        <fullName evidence="8">Gamma-aminobutyric acid receptor subunit gamma-3</fullName>
    </submittedName>
</protein>
<organism evidence="8 9">
    <name type="scientific">Clonorchis sinensis</name>
    <name type="common">Chinese liver fluke</name>
    <dbReference type="NCBI Taxonomy" id="79923"/>
    <lineage>
        <taxon>Eukaryota</taxon>
        <taxon>Metazoa</taxon>
        <taxon>Spiralia</taxon>
        <taxon>Lophotrochozoa</taxon>
        <taxon>Platyhelminthes</taxon>
        <taxon>Trematoda</taxon>
        <taxon>Digenea</taxon>
        <taxon>Opisthorchiida</taxon>
        <taxon>Opisthorchiata</taxon>
        <taxon>Opisthorchiidae</taxon>
        <taxon>Clonorchis</taxon>
    </lineage>
</organism>
<dbReference type="AlphaFoldDB" id="G7Y830"/>
<dbReference type="GO" id="GO:0016020">
    <property type="term" value="C:membrane"/>
    <property type="evidence" value="ECO:0007669"/>
    <property type="project" value="UniProtKB-SubCell"/>
</dbReference>
<gene>
    <name evidence="8" type="ORF">CLF_102521</name>
</gene>
<evidence type="ECO:0000256" key="5">
    <source>
        <dbReference type="SAM" id="MobiDB-lite"/>
    </source>
</evidence>
<evidence type="ECO:0000256" key="3">
    <source>
        <dbReference type="ARBA" id="ARBA00022989"/>
    </source>
</evidence>
<feature type="compositionally biased region" description="Polar residues" evidence="5">
    <location>
        <begin position="841"/>
        <end position="855"/>
    </location>
</feature>
<evidence type="ECO:0000313" key="9">
    <source>
        <dbReference type="Proteomes" id="UP000008909"/>
    </source>
</evidence>
<dbReference type="GO" id="GO:0005230">
    <property type="term" value="F:extracellular ligand-gated monoatomic ion channel activity"/>
    <property type="evidence" value="ECO:0007669"/>
    <property type="project" value="InterPro"/>
</dbReference>
<reference key="2">
    <citation type="submission" date="2011-10" db="EMBL/GenBank/DDBJ databases">
        <title>The genome and transcriptome sequence of Clonorchis sinensis provide insights into the carcinogenic liver fluke.</title>
        <authorList>
            <person name="Wang X."/>
            <person name="Huang Y."/>
            <person name="Chen W."/>
            <person name="Liu H."/>
            <person name="Guo L."/>
            <person name="Chen Y."/>
            <person name="Luo F."/>
            <person name="Zhou W."/>
            <person name="Sun J."/>
            <person name="Mao Q."/>
            <person name="Liang P."/>
            <person name="Zhou C."/>
            <person name="Tian Y."/>
            <person name="Men J."/>
            <person name="Lv X."/>
            <person name="Huang L."/>
            <person name="Zhou J."/>
            <person name="Hu Y."/>
            <person name="Li R."/>
            <person name="Zhang F."/>
            <person name="Lei H."/>
            <person name="Li X."/>
            <person name="Hu X."/>
            <person name="Liang C."/>
            <person name="Xu J."/>
            <person name="Wu Z."/>
            <person name="Yu X."/>
        </authorList>
    </citation>
    <scope>NUCLEOTIDE SEQUENCE</scope>
    <source>
        <strain>Henan</strain>
    </source>
</reference>
<dbReference type="Pfam" id="PF02931">
    <property type="entry name" value="Neur_chan_LBD"/>
    <property type="match status" value="1"/>
</dbReference>
<feature type="domain" description="Neurotransmitter-gated ion-channel ligand-binding" evidence="7">
    <location>
        <begin position="194"/>
        <end position="386"/>
    </location>
</feature>
<evidence type="ECO:0000259" key="7">
    <source>
        <dbReference type="Pfam" id="PF02931"/>
    </source>
</evidence>
<dbReference type="EMBL" id="DF142931">
    <property type="protein sequence ID" value="GAA49115.1"/>
    <property type="molecule type" value="Genomic_DNA"/>
</dbReference>